<organism evidence="1">
    <name type="scientific">Caudovirales sp. ctikv1</name>
    <dbReference type="NCBI Taxonomy" id="2826781"/>
    <lineage>
        <taxon>Viruses</taxon>
        <taxon>Duplodnaviria</taxon>
        <taxon>Heunggongvirae</taxon>
        <taxon>Uroviricota</taxon>
        <taxon>Caudoviricetes</taxon>
    </lineage>
</organism>
<name>A0A8S5N2N4_9CAUD</name>
<proteinExistence type="predicted"/>
<reference evidence="1" key="1">
    <citation type="journal article" date="2021" name="Proc. Natl. Acad. Sci. U.S.A.">
        <title>A Catalog of Tens of Thousands of Viruses from Human Metagenomes Reveals Hidden Associations with Chronic Diseases.</title>
        <authorList>
            <person name="Tisza M.J."/>
            <person name="Buck C.B."/>
        </authorList>
    </citation>
    <scope>NUCLEOTIDE SEQUENCE</scope>
    <source>
        <strain evidence="1">Ctikv1</strain>
    </source>
</reference>
<evidence type="ECO:0000313" key="1">
    <source>
        <dbReference type="EMBL" id="DAD88676.1"/>
    </source>
</evidence>
<dbReference type="EMBL" id="BK015046">
    <property type="protein sequence ID" value="DAD88676.1"/>
    <property type="molecule type" value="Genomic_DNA"/>
</dbReference>
<sequence>MKITDDLKTATASQSNLAKALGLSRQRVSQLLQEGVLATDEKNQILVIKSVINYVKYKGQSSVEEVSSSDDAVFEVEKAKNERAKRKIAELKLAKMNGEVYSADTVEQVMTEMLVNLRAQLLGLPTKLAPQLQNVTKEEAYNLLTQEIEDKLSELSEYTPSLFMDSDDTDEEEVRK</sequence>
<protein>
    <submittedName>
        <fullName evidence="1">DNA packaging protein</fullName>
    </submittedName>
</protein>
<accession>A0A8S5N2N4</accession>